<dbReference type="Pfam" id="PF00196">
    <property type="entry name" value="GerE"/>
    <property type="match status" value="1"/>
</dbReference>
<comment type="caution">
    <text evidence="5">The sequence shown here is derived from an EMBL/GenBank/DDBJ whole genome shotgun (WGS) entry which is preliminary data.</text>
</comment>
<dbReference type="SUPFAM" id="SSF46894">
    <property type="entry name" value="C-terminal effector domain of the bipartite response regulators"/>
    <property type="match status" value="1"/>
</dbReference>
<dbReference type="PANTHER" id="PTHR44688">
    <property type="entry name" value="DNA-BINDING TRANSCRIPTIONAL ACTIVATOR DEVR_DOSR"/>
    <property type="match status" value="1"/>
</dbReference>
<dbReference type="EMBL" id="BAABCN010000002">
    <property type="protein sequence ID" value="GAA3867738.1"/>
    <property type="molecule type" value="Genomic_DNA"/>
</dbReference>
<protein>
    <recommendedName>
        <fullName evidence="4">HTH luxR-type domain-containing protein</fullName>
    </recommendedName>
</protein>
<sequence>MTSSTDLDRGRVSYAEHHWTDAFNAWTEANQEGGLPAHDLELFGTAAVLIGRNSDGIETLTRAHEEFLRGGDVVNAARCAAWIGLHLMDLREPAQSAGWFARAQRLADKSSDPSPVEGFILVPEALSALYSGDGAAAAQAFDRVAEFGERFGDPDLSALARLGQGQSQIMLGRVNAGLAMLDEVMVAVTAGEISPIPAGIIYCAVLQSCRLAFDVRRAQEWTVALDRWCNDRPDMVAFSGQCQMHRAELFCLHGAWTDALVAARVAEDRAQRGDLDAFFGAHYQQGEVQRLRGEFTAALQSYALANQTGFEPQPGLALLRLAEGEVKAAQSVIRRAVEGADPATRRRLLSALVEIELAAGDVVAARAAADELTAFCTTVTMPMVHALSEQAEGAVLLAERDARGALGKLHRARALWLELDAPYEAARCRALTARAWRTLGDEESALMEFEAARTVFVDLGAVPAIVELDALTPAAQTPAGPLTAREIEVVRLIAAGLTNRGIAGELFLSEKTVARHISNVFAKLGLSSRAAATAYAYEHGLV</sequence>
<keyword evidence="2" id="KW-0238">DNA-binding</keyword>
<dbReference type="CDD" id="cd06170">
    <property type="entry name" value="LuxR_C_like"/>
    <property type="match status" value="1"/>
</dbReference>
<keyword evidence="3" id="KW-0804">Transcription</keyword>
<dbReference type="PROSITE" id="PS50043">
    <property type="entry name" value="HTH_LUXR_2"/>
    <property type="match status" value="1"/>
</dbReference>
<name>A0ABP7K9K9_9MICO</name>
<dbReference type="RefSeq" id="WP_345062683.1">
    <property type="nucleotide sequence ID" value="NZ_BAABCN010000002.1"/>
</dbReference>
<dbReference type="SMART" id="SM00421">
    <property type="entry name" value="HTH_LUXR"/>
    <property type="match status" value="1"/>
</dbReference>
<keyword evidence="6" id="KW-1185">Reference proteome</keyword>
<evidence type="ECO:0000256" key="2">
    <source>
        <dbReference type="ARBA" id="ARBA00023125"/>
    </source>
</evidence>
<keyword evidence="1" id="KW-0805">Transcription regulation</keyword>
<evidence type="ECO:0000259" key="4">
    <source>
        <dbReference type="PROSITE" id="PS50043"/>
    </source>
</evidence>
<feature type="domain" description="HTH luxR-type" evidence="4">
    <location>
        <begin position="475"/>
        <end position="540"/>
    </location>
</feature>
<dbReference type="InterPro" id="IPR011990">
    <property type="entry name" value="TPR-like_helical_dom_sf"/>
</dbReference>
<accession>A0ABP7K9K9</accession>
<organism evidence="5 6">
    <name type="scientific">Leifsonia kafniensis</name>
    <dbReference type="NCBI Taxonomy" id="475957"/>
    <lineage>
        <taxon>Bacteria</taxon>
        <taxon>Bacillati</taxon>
        <taxon>Actinomycetota</taxon>
        <taxon>Actinomycetes</taxon>
        <taxon>Micrococcales</taxon>
        <taxon>Microbacteriaceae</taxon>
        <taxon>Leifsonia</taxon>
    </lineage>
</organism>
<dbReference type="InterPro" id="IPR000792">
    <property type="entry name" value="Tscrpt_reg_LuxR_C"/>
</dbReference>
<dbReference type="Gene3D" id="1.10.10.10">
    <property type="entry name" value="Winged helix-like DNA-binding domain superfamily/Winged helix DNA-binding domain"/>
    <property type="match status" value="1"/>
</dbReference>
<dbReference type="SUPFAM" id="SSF48452">
    <property type="entry name" value="TPR-like"/>
    <property type="match status" value="1"/>
</dbReference>
<dbReference type="Proteomes" id="UP001501803">
    <property type="component" value="Unassembled WGS sequence"/>
</dbReference>
<dbReference type="PROSITE" id="PS00622">
    <property type="entry name" value="HTH_LUXR_1"/>
    <property type="match status" value="1"/>
</dbReference>
<gene>
    <name evidence="5" type="ORF">GCM10022381_09010</name>
</gene>
<evidence type="ECO:0000313" key="6">
    <source>
        <dbReference type="Proteomes" id="UP001501803"/>
    </source>
</evidence>
<proteinExistence type="predicted"/>
<evidence type="ECO:0000313" key="5">
    <source>
        <dbReference type="EMBL" id="GAA3867738.1"/>
    </source>
</evidence>
<evidence type="ECO:0000256" key="3">
    <source>
        <dbReference type="ARBA" id="ARBA00023163"/>
    </source>
</evidence>
<dbReference type="InterPro" id="IPR036388">
    <property type="entry name" value="WH-like_DNA-bd_sf"/>
</dbReference>
<dbReference type="PRINTS" id="PR00038">
    <property type="entry name" value="HTHLUXR"/>
</dbReference>
<reference evidence="6" key="1">
    <citation type="journal article" date="2019" name="Int. J. Syst. Evol. Microbiol.">
        <title>The Global Catalogue of Microorganisms (GCM) 10K type strain sequencing project: providing services to taxonomists for standard genome sequencing and annotation.</title>
        <authorList>
            <consortium name="The Broad Institute Genomics Platform"/>
            <consortium name="The Broad Institute Genome Sequencing Center for Infectious Disease"/>
            <person name="Wu L."/>
            <person name="Ma J."/>
        </authorList>
    </citation>
    <scope>NUCLEOTIDE SEQUENCE [LARGE SCALE GENOMIC DNA]</scope>
    <source>
        <strain evidence="6">JCM 17021</strain>
    </source>
</reference>
<evidence type="ECO:0000256" key="1">
    <source>
        <dbReference type="ARBA" id="ARBA00023015"/>
    </source>
</evidence>
<dbReference type="PANTHER" id="PTHR44688:SF16">
    <property type="entry name" value="DNA-BINDING TRANSCRIPTIONAL ACTIVATOR DEVR_DOSR"/>
    <property type="match status" value="1"/>
</dbReference>
<dbReference type="InterPro" id="IPR016032">
    <property type="entry name" value="Sig_transdc_resp-reg_C-effctor"/>
</dbReference>